<evidence type="ECO:0000256" key="6">
    <source>
        <dbReference type="ARBA" id="ARBA00022695"/>
    </source>
</evidence>
<dbReference type="EMBL" id="BAAALS010000015">
    <property type="protein sequence ID" value="GAA1759501.1"/>
    <property type="molecule type" value="Genomic_DNA"/>
</dbReference>
<dbReference type="InterPro" id="IPR014729">
    <property type="entry name" value="Rossmann-like_a/b/a_fold"/>
</dbReference>
<dbReference type="CDD" id="cd02064">
    <property type="entry name" value="FAD_synthetase_N"/>
    <property type="match status" value="1"/>
</dbReference>
<reference evidence="17" key="1">
    <citation type="journal article" date="2019" name="Int. J. Syst. Evol. Microbiol.">
        <title>The Global Catalogue of Microorganisms (GCM) 10K type strain sequencing project: providing services to taxonomists for standard genome sequencing and annotation.</title>
        <authorList>
            <consortium name="The Broad Institute Genomics Platform"/>
            <consortium name="The Broad Institute Genome Sequencing Center for Infectious Disease"/>
            <person name="Wu L."/>
            <person name="Ma J."/>
        </authorList>
    </citation>
    <scope>NUCLEOTIDE SEQUENCE [LARGE SCALE GENOMIC DNA]</scope>
    <source>
        <strain evidence="17">JCM 13249</strain>
    </source>
</reference>
<dbReference type="PANTHER" id="PTHR22749">
    <property type="entry name" value="RIBOFLAVIN KINASE/FMN ADENYLYLTRANSFERASE"/>
    <property type="match status" value="1"/>
</dbReference>
<dbReference type="InterPro" id="IPR015865">
    <property type="entry name" value="Riboflavin_kinase_bac/euk"/>
</dbReference>
<comment type="pathway">
    <text evidence="2 14">Cofactor biosynthesis; FMN biosynthesis; FMN from riboflavin (ATP route): step 1/1.</text>
</comment>
<name>A0ABP4WRZ8_9ACTN</name>
<evidence type="ECO:0000256" key="5">
    <source>
        <dbReference type="ARBA" id="ARBA00022679"/>
    </source>
</evidence>
<dbReference type="Proteomes" id="UP001500655">
    <property type="component" value="Unassembled WGS sequence"/>
</dbReference>
<evidence type="ECO:0000256" key="4">
    <source>
        <dbReference type="ARBA" id="ARBA00022643"/>
    </source>
</evidence>
<evidence type="ECO:0000256" key="7">
    <source>
        <dbReference type="ARBA" id="ARBA00022741"/>
    </source>
</evidence>
<evidence type="ECO:0000256" key="8">
    <source>
        <dbReference type="ARBA" id="ARBA00022777"/>
    </source>
</evidence>
<dbReference type="Pfam" id="PF01687">
    <property type="entry name" value="Flavokinase"/>
    <property type="match status" value="1"/>
</dbReference>
<comment type="caution">
    <text evidence="16">The sequence shown here is derived from an EMBL/GenBank/DDBJ whole genome shotgun (WGS) entry which is preliminary data.</text>
</comment>
<dbReference type="InterPro" id="IPR002606">
    <property type="entry name" value="Riboflavin_kinase_bac"/>
</dbReference>
<evidence type="ECO:0000256" key="3">
    <source>
        <dbReference type="ARBA" id="ARBA00022630"/>
    </source>
</evidence>
<evidence type="ECO:0000256" key="9">
    <source>
        <dbReference type="ARBA" id="ARBA00022827"/>
    </source>
</evidence>
<dbReference type="Gene3D" id="3.40.50.620">
    <property type="entry name" value="HUPs"/>
    <property type="match status" value="1"/>
</dbReference>
<evidence type="ECO:0000256" key="13">
    <source>
        <dbReference type="ARBA" id="ARBA00049494"/>
    </source>
</evidence>
<keyword evidence="9 14" id="KW-0274">FAD</keyword>
<dbReference type="PIRSF" id="PIRSF004491">
    <property type="entry name" value="FAD_Synth"/>
    <property type="match status" value="1"/>
</dbReference>
<dbReference type="GO" id="GO:0016301">
    <property type="term" value="F:kinase activity"/>
    <property type="evidence" value="ECO:0007669"/>
    <property type="project" value="UniProtKB-KW"/>
</dbReference>
<evidence type="ECO:0000256" key="11">
    <source>
        <dbReference type="ARBA" id="ARBA00023268"/>
    </source>
</evidence>
<evidence type="ECO:0000256" key="10">
    <source>
        <dbReference type="ARBA" id="ARBA00022840"/>
    </source>
</evidence>
<comment type="catalytic activity">
    <reaction evidence="13 14">
        <text>FMN + ATP + H(+) = FAD + diphosphate</text>
        <dbReference type="Rhea" id="RHEA:17237"/>
        <dbReference type="ChEBI" id="CHEBI:15378"/>
        <dbReference type="ChEBI" id="CHEBI:30616"/>
        <dbReference type="ChEBI" id="CHEBI:33019"/>
        <dbReference type="ChEBI" id="CHEBI:57692"/>
        <dbReference type="ChEBI" id="CHEBI:58210"/>
        <dbReference type="EC" id="2.7.7.2"/>
    </reaction>
</comment>
<keyword evidence="17" id="KW-1185">Reference proteome</keyword>
<dbReference type="SUPFAM" id="SSF52374">
    <property type="entry name" value="Nucleotidylyl transferase"/>
    <property type="match status" value="1"/>
</dbReference>
<organism evidence="16 17">
    <name type="scientific">Luedemannella helvata</name>
    <dbReference type="NCBI Taxonomy" id="349315"/>
    <lineage>
        <taxon>Bacteria</taxon>
        <taxon>Bacillati</taxon>
        <taxon>Actinomycetota</taxon>
        <taxon>Actinomycetes</taxon>
        <taxon>Micromonosporales</taxon>
        <taxon>Micromonosporaceae</taxon>
        <taxon>Luedemannella</taxon>
    </lineage>
</organism>
<protein>
    <recommendedName>
        <fullName evidence="14">Riboflavin biosynthesis protein</fullName>
    </recommendedName>
    <domain>
        <recommendedName>
            <fullName evidence="14">Riboflavin kinase</fullName>
            <ecNumber evidence="14">2.7.1.26</ecNumber>
        </recommendedName>
        <alternativeName>
            <fullName evidence="14">Flavokinase</fullName>
        </alternativeName>
    </domain>
    <domain>
        <recommendedName>
            <fullName evidence="14">FMN adenylyltransferase</fullName>
            <ecNumber evidence="14">2.7.7.2</ecNumber>
        </recommendedName>
        <alternativeName>
            <fullName evidence="14">FAD pyrophosphorylase</fullName>
        </alternativeName>
        <alternativeName>
            <fullName evidence="14">FAD synthase</fullName>
        </alternativeName>
    </domain>
</protein>
<sequence length="322" mass="34173">MQRWRGLGAVPGGWGRSVVTIGVFDGVHRGHQEIIRHTVARARELGVASVVVTFDPHPAEVVRPGSHPAVLTEPARKAELIEALGVDVLCVIPFTADFSRLPAETFVHDVLVESLHAAAVVVGENFRFGHRAAGDVALLARLGRSFGFTVEGAPLVSADKPDLAGGGGEPTLFSSTYIRACVDAGDIAAATAALGRPHRLEGVVVRGDQRGRELGFPTANLLPGRYAAVPADGVYAAWLGTRHGAGPLRAAVSIGTNPTFSGRERRVEAYALDFDGDLYGERVCLDFVARLRDTLRFDGIDPLIAQIDDDVARTRALLADPA</sequence>
<feature type="domain" description="Riboflavin kinase" evidence="15">
    <location>
        <begin position="193"/>
        <end position="319"/>
    </location>
</feature>
<evidence type="ECO:0000256" key="1">
    <source>
        <dbReference type="ARBA" id="ARBA00004726"/>
    </source>
</evidence>
<dbReference type="SUPFAM" id="SSF82114">
    <property type="entry name" value="Riboflavin kinase-like"/>
    <property type="match status" value="1"/>
</dbReference>
<evidence type="ECO:0000256" key="14">
    <source>
        <dbReference type="PIRNR" id="PIRNR004491"/>
    </source>
</evidence>
<keyword evidence="8 14" id="KW-0418">Kinase</keyword>
<comment type="catalytic activity">
    <reaction evidence="12 14">
        <text>riboflavin + ATP = FMN + ADP + H(+)</text>
        <dbReference type="Rhea" id="RHEA:14357"/>
        <dbReference type="ChEBI" id="CHEBI:15378"/>
        <dbReference type="ChEBI" id="CHEBI:30616"/>
        <dbReference type="ChEBI" id="CHEBI:57986"/>
        <dbReference type="ChEBI" id="CHEBI:58210"/>
        <dbReference type="ChEBI" id="CHEBI:456216"/>
        <dbReference type="EC" id="2.7.1.26"/>
    </reaction>
</comment>
<dbReference type="RefSeq" id="WP_344082560.1">
    <property type="nucleotide sequence ID" value="NZ_BAAALS010000015.1"/>
</dbReference>
<keyword evidence="6 14" id="KW-0548">Nucleotidyltransferase</keyword>
<dbReference type="EC" id="2.7.7.2" evidence="14"/>
<dbReference type="EC" id="2.7.1.26" evidence="14"/>
<dbReference type="InterPro" id="IPR015864">
    <property type="entry name" value="FAD_synthase"/>
</dbReference>
<dbReference type="InterPro" id="IPR023465">
    <property type="entry name" value="Riboflavin_kinase_dom_sf"/>
</dbReference>
<accession>A0ABP4WRZ8</accession>
<evidence type="ECO:0000256" key="2">
    <source>
        <dbReference type="ARBA" id="ARBA00005201"/>
    </source>
</evidence>
<keyword evidence="7 14" id="KW-0547">Nucleotide-binding</keyword>
<evidence type="ECO:0000259" key="15">
    <source>
        <dbReference type="SMART" id="SM00904"/>
    </source>
</evidence>
<keyword evidence="4 14" id="KW-0288">FMN</keyword>
<keyword evidence="11" id="KW-0511">Multifunctional enzyme</keyword>
<dbReference type="Pfam" id="PF06574">
    <property type="entry name" value="FAD_syn"/>
    <property type="match status" value="1"/>
</dbReference>
<comment type="pathway">
    <text evidence="1 14">Cofactor biosynthesis; FAD biosynthesis; FAD from FMN: step 1/1.</text>
</comment>
<keyword evidence="3 14" id="KW-0285">Flavoprotein</keyword>
<dbReference type="NCBIfam" id="NF004160">
    <property type="entry name" value="PRK05627.1-3"/>
    <property type="match status" value="1"/>
</dbReference>
<proteinExistence type="inferred from homology"/>
<comment type="similarity">
    <text evidence="14">Belongs to the ribF family.</text>
</comment>
<keyword evidence="5 14" id="KW-0808">Transferase</keyword>
<gene>
    <name evidence="16" type="ORF">GCM10009681_33430</name>
</gene>
<evidence type="ECO:0000313" key="17">
    <source>
        <dbReference type="Proteomes" id="UP001500655"/>
    </source>
</evidence>
<evidence type="ECO:0000256" key="12">
    <source>
        <dbReference type="ARBA" id="ARBA00047880"/>
    </source>
</evidence>
<dbReference type="SMART" id="SM00904">
    <property type="entry name" value="Flavokinase"/>
    <property type="match status" value="1"/>
</dbReference>
<dbReference type="Gene3D" id="2.40.30.30">
    <property type="entry name" value="Riboflavin kinase-like"/>
    <property type="match status" value="1"/>
</dbReference>
<dbReference type="PANTHER" id="PTHR22749:SF6">
    <property type="entry name" value="RIBOFLAVIN KINASE"/>
    <property type="match status" value="1"/>
</dbReference>
<evidence type="ECO:0000313" key="16">
    <source>
        <dbReference type="EMBL" id="GAA1759501.1"/>
    </source>
</evidence>
<dbReference type="NCBIfam" id="TIGR00083">
    <property type="entry name" value="ribF"/>
    <property type="match status" value="1"/>
</dbReference>
<keyword evidence="10 14" id="KW-0067">ATP-binding</keyword>
<dbReference type="InterPro" id="IPR023468">
    <property type="entry name" value="Riboflavin_kinase"/>
</dbReference>